<dbReference type="Proteomes" id="UP000464495">
    <property type="component" value="Chromosome"/>
</dbReference>
<proteinExistence type="predicted"/>
<organism evidence="1 2">
    <name type="scientific">Algicella marina</name>
    <dbReference type="NCBI Taxonomy" id="2683284"/>
    <lineage>
        <taxon>Bacteria</taxon>
        <taxon>Pseudomonadati</taxon>
        <taxon>Pseudomonadota</taxon>
        <taxon>Alphaproteobacteria</taxon>
        <taxon>Rhodobacterales</taxon>
        <taxon>Paracoccaceae</taxon>
        <taxon>Algicella</taxon>
    </lineage>
</organism>
<evidence type="ECO:0000313" key="1">
    <source>
        <dbReference type="EMBL" id="QHQ34660.1"/>
    </source>
</evidence>
<dbReference type="InterPro" id="IPR010323">
    <property type="entry name" value="DUF924"/>
</dbReference>
<dbReference type="Gene3D" id="1.25.40.10">
    <property type="entry name" value="Tetratricopeptide repeat domain"/>
    <property type="match status" value="1"/>
</dbReference>
<dbReference type="Pfam" id="PF06041">
    <property type="entry name" value="DUF924"/>
    <property type="match status" value="1"/>
</dbReference>
<dbReference type="KEGG" id="amaq:GO499_05370"/>
<keyword evidence="2" id="KW-1185">Reference proteome</keyword>
<accession>A0A6P1SYG0</accession>
<reference evidence="1 2" key="1">
    <citation type="submission" date="2019-12" db="EMBL/GenBank/DDBJ databases">
        <title>Complete genome sequence of Algicella marina strain 9Alg 56(T) isolated from the red alga Tichocarpus crinitus.</title>
        <authorList>
            <person name="Kim S.-G."/>
            <person name="Nedashkovskaya O.I."/>
        </authorList>
    </citation>
    <scope>NUCLEOTIDE SEQUENCE [LARGE SCALE GENOMIC DNA]</scope>
    <source>
        <strain evidence="1 2">9Alg 56</strain>
    </source>
</reference>
<dbReference type="EMBL" id="CP046620">
    <property type="protein sequence ID" value="QHQ34660.1"/>
    <property type="molecule type" value="Genomic_DNA"/>
</dbReference>
<evidence type="ECO:0000313" key="2">
    <source>
        <dbReference type="Proteomes" id="UP000464495"/>
    </source>
</evidence>
<dbReference type="AlphaFoldDB" id="A0A6P1SYG0"/>
<dbReference type="Gene3D" id="1.20.58.320">
    <property type="entry name" value="TPR-like"/>
    <property type="match status" value="1"/>
</dbReference>
<name>A0A6P1SYG0_9RHOB</name>
<protein>
    <submittedName>
        <fullName evidence="1">DUF924 family protein</fullName>
    </submittedName>
</protein>
<dbReference type="InterPro" id="IPR011990">
    <property type="entry name" value="TPR-like_helical_dom_sf"/>
</dbReference>
<dbReference type="RefSeq" id="WP_161861229.1">
    <property type="nucleotide sequence ID" value="NZ_CP046620.1"/>
</dbReference>
<sequence>MRIEAREIIDFWMNEVGPERWYKSSDALDAEIRTRFESHWQDAMAGKAQGWQCAPECTLALLILLDQMPRNMFRGTDRAFASDRTALKLAKKAIKAGHDLKTGLPERQFYYLPLEHSENLMDQEQGVRLIARNLESDENLLHARVHREVIREFGRFPYRNDALGRKTTEAEAAYLADGGYQMTMRKIAA</sequence>
<gene>
    <name evidence="1" type="ORF">GO499_05370</name>
</gene>
<dbReference type="SUPFAM" id="SSF48452">
    <property type="entry name" value="TPR-like"/>
    <property type="match status" value="1"/>
</dbReference>